<gene>
    <name evidence="1" type="ORF">BV25DRAFT_157186</name>
</gene>
<keyword evidence="2" id="KW-1185">Reference proteome</keyword>
<sequence length="277" mass="31201">MTVLETNHMKEKSYALPNDSEDEWERLNDLHDGVTRYLGGKLTLAPLPEMPGRILELGAGSGAWAIQVARKFPRSEVIAADLAVALPPVALPPNLRFLQMDITEPFPFKFESFDIVHARFVMIHIPHIEHHLQRIISLIKPGGLLLVEDIDLCCKMQGGAWAVEECFARMIKSCVDKGQEPHIGRKLEQLLRESQIFSEVNTRYTMIPLNPGVDPDLSLGALSNCLLETFTKILDTWDGLGVSAELRRAWDEQTTAEMEGAWRCEQGLVFSWSRKRG</sequence>
<protein>
    <submittedName>
        <fullName evidence="1">S-adenosyl-L-methionine-dependent methyltransferase</fullName>
    </submittedName>
</protein>
<dbReference type="Proteomes" id="UP000814140">
    <property type="component" value="Unassembled WGS sequence"/>
</dbReference>
<proteinExistence type="predicted"/>
<accession>A0ACB8T8Y9</accession>
<name>A0ACB8T8Y9_9AGAM</name>
<reference evidence="1" key="1">
    <citation type="submission" date="2021-03" db="EMBL/GenBank/DDBJ databases">
        <authorList>
            <consortium name="DOE Joint Genome Institute"/>
            <person name="Ahrendt S."/>
            <person name="Looney B.P."/>
            <person name="Miyauchi S."/>
            <person name="Morin E."/>
            <person name="Drula E."/>
            <person name="Courty P.E."/>
            <person name="Chicoki N."/>
            <person name="Fauchery L."/>
            <person name="Kohler A."/>
            <person name="Kuo A."/>
            <person name="Labutti K."/>
            <person name="Pangilinan J."/>
            <person name="Lipzen A."/>
            <person name="Riley R."/>
            <person name="Andreopoulos W."/>
            <person name="He G."/>
            <person name="Johnson J."/>
            <person name="Barry K.W."/>
            <person name="Grigoriev I.V."/>
            <person name="Nagy L."/>
            <person name="Hibbett D."/>
            <person name="Henrissat B."/>
            <person name="Matheny P.B."/>
            <person name="Labbe J."/>
            <person name="Martin F."/>
        </authorList>
    </citation>
    <scope>NUCLEOTIDE SEQUENCE</scope>
    <source>
        <strain evidence="1">HHB10654</strain>
    </source>
</reference>
<organism evidence="1 2">
    <name type="scientific">Artomyces pyxidatus</name>
    <dbReference type="NCBI Taxonomy" id="48021"/>
    <lineage>
        <taxon>Eukaryota</taxon>
        <taxon>Fungi</taxon>
        <taxon>Dikarya</taxon>
        <taxon>Basidiomycota</taxon>
        <taxon>Agaricomycotina</taxon>
        <taxon>Agaricomycetes</taxon>
        <taxon>Russulales</taxon>
        <taxon>Auriscalpiaceae</taxon>
        <taxon>Artomyces</taxon>
    </lineage>
</organism>
<evidence type="ECO:0000313" key="1">
    <source>
        <dbReference type="EMBL" id="KAI0065278.1"/>
    </source>
</evidence>
<evidence type="ECO:0000313" key="2">
    <source>
        <dbReference type="Proteomes" id="UP000814140"/>
    </source>
</evidence>
<keyword evidence="1" id="KW-0808">Transferase</keyword>
<comment type="caution">
    <text evidence="1">The sequence shown here is derived from an EMBL/GenBank/DDBJ whole genome shotgun (WGS) entry which is preliminary data.</text>
</comment>
<reference evidence="1" key="2">
    <citation type="journal article" date="2022" name="New Phytol.">
        <title>Evolutionary transition to the ectomycorrhizal habit in the genomes of a hyperdiverse lineage of mushroom-forming fungi.</title>
        <authorList>
            <person name="Looney B."/>
            <person name="Miyauchi S."/>
            <person name="Morin E."/>
            <person name="Drula E."/>
            <person name="Courty P.E."/>
            <person name="Kohler A."/>
            <person name="Kuo A."/>
            <person name="LaButti K."/>
            <person name="Pangilinan J."/>
            <person name="Lipzen A."/>
            <person name="Riley R."/>
            <person name="Andreopoulos W."/>
            <person name="He G."/>
            <person name="Johnson J."/>
            <person name="Nolan M."/>
            <person name="Tritt A."/>
            <person name="Barry K.W."/>
            <person name="Grigoriev I.V."/>
            <person name="Nagy L.G."/>
            <person name="Hibbett D."/>
            <person name="Henrissat B."/>
            <person name="Matheny P.B."/>
            <person name="Labbe J."/>
            <person name="Martin F.M."/>
        </authorList>
    </citation>
    <scope>NUCLEOTIDE SEQUENCE</scope>
    <source>
        <strain evidence="1">HHB10654</strain>
    </source>
</reference>
<dbReference type="EMBL" id="MU277196">
    <property type="protein sequence ID" value="KAI0065278.1"/>
    <property type="molecule type" value="Genomic_DNA"/>
</dbReference>
<keyword evidence="1" id="KW-0489">Methyltransferase</keyword>